<organism evidence="11 12">
    <name type="scientific">Oribacterium asaccharolyticum ACB7</name>
    <dbReference type="NCBI Taxonomy" id="796944"/>
    <lineage>
        <taxon>Bacteria</taxon>
        <taxon>Bacillati</taxon>
        <taxon>Bacillota</taxon>
        <taxon>Clostridia</taxon>
        <taxon>Lachnospirales</taxon>
        <taxon>Lachnospiraceae</taxon>
        <taxon>Oribacterium</taxon>
    </lineage>
</organism>
<dbReference type="EMBL" id="AFZD01000017">
    <property type="protein sequence ID" value="EHL11663.1"/>
    <property type="molecule type" value="Genomic_DNA"/>
</dbReference>
<evidence type="ECO:0000256" key="1">
    <source>
        <dbReference type="ARBA" id="ARBA00008040"/>
    </source>
</evidence>
<keyword evidence="6 8" id="KW-0560">Oxidoreductase</keyword>
<dbReference type="InterPro" id="IPR007329">
    <property type="entry name" value="FMN-bd"/>
</dbReference>
<sequence>MSLERIQILGESMKKEKFLSYLVILTGILVAVILGIRSWSGPSAKSADAPATAKKTTVTVPGFGGDMQIEVSADENKIYAVNVLSNQETEGIGSKAVAALPGKMVEEQTFNVDGISGATISSTALRTGVEQALKEMGLDTEKFAKAQASADSAKKEDQNLEADVCVIGAGGAGMISAITAADSGKKVVILESQGIVGGNSVRATGGMNAAATKWQAENSFEEGSGVEKTLATAAEKYADNAVITALAAKVKEQYAAYQAKPEGYFDSVELMELDTMIGGKGTNNPELVKVLAENSGPAIDYLETLGMTIHNVGAFGGASVKRIHRPVDENNKVIAVGSYMVPILEKNINDRENITLLTSVTADKIEQDDAGNVTGVHGLSADGSQVNVKAKAVIIATGGFAANMEMVEKYQPSLKGYMSTNAAGALGQGITMAEAIGADTVDMDQIQIHPTVTATDAHLITEGLRGDGAILVNMEGKRFTDEVGTRDAVSKAEIAQTGSQVYLVIDNKMVEKSAVIQGYIKSGYTVTGNDAKSLAEAMGVPADALEETLKSWNEAVEKKEDAEFGRTSFAAALDTAPFYAIKVTPGVHHTMGGLKINTVTEVLNKEGKAIPGLFAAGEVTGGVHGANRLGGNAVCDFTVFGKIAGESAASYAK</sequence>
<dbReference type="Pfam" id="PF00890">
    <property type="entry name" value="FAD_binding_2"/>
    <property type="match status" value="2"/>
</dbReference>
<proteinExistence type="inferred from homology"/>
<comment type="caution">
    <text evidence="11">The sequence shown here is derived from an EMBL/GenBank/DDBJ whole genome shotgun (WGS) entry which is preliminary data.</text>
</comment>
<dbReference type="NCBIfam" id="TIGR01813">
    <property type="entry name" value="flavo_cyto_c"/>
    <property type="match status" value="1"/>
</dbReference>
<dbReference type="PANTHER" id="PTHR43400:SF7">
    <property type="entry name" value="FAD-DEPENDENT OXIDOREDUCTASE 2 FAD BINDING DOMAIN-CONTAINING PROTEIN"/>
    <property type="match status" value="1"/>
</dbReference>
<feature type="transmembrane region" description="Helical" evidence="9">
    <location>
        <begin position="21"/>
        <end position="40"/>
    </location>
</feature>
<dbReference type="EC" id="1.3.99.33" evidence="2 8"/>
<keyword evidence="9" id="KW-0812">Transmembrane</keyword>
<reference evidence="11 12" key="1">
    <citation type="submission" date="2011-08" db="EMBL/GenBank/DDBJ databases">
        <title>The Genome Sequence of Oribacterium sp. ACB7.</title>
        <authorList>
            <consortium name="The Broad Institute Genome Sequencing Platform"/>
            <person name="Earl A."/>
            <person name="Ward D."/>
            <person name="Feldgarden M."/>
            <person name="Gevers D."/>
            <person name="Sizova M."/>
            <person name="Hazen A."/>
            <person name="Epstein S."/>
            <person name="Young S.K."/>
            <person name="Zeng Q."/>
            <person name="Gargeya S."/>
            <person name="Fitzgerald M."/>
            <person name="Haas B."/>
            <person name="Abouelleil A."/>
            <person name="Alvarado L."/>
            <person name="Arachchi H.M."/>
            <person name="Berlin A."/>
            <person name="Brown A."/>
            <person name="Chapman S.B."/>
            <person name="Chen Z."/>
            <person name="Dunbar C."/>
            <person name="Freedman E."/>
            <person name="Gearin G."/>
            <person name="Gellesch M."/>
            <person name="Goldberg J."/>
            <person name="Griggs A."/>
            <person name="Gujja S."/>
            <person name="Heiman D."/>
            <person name="Howarth C."/>
            <person name="Larson L."/>
            <person name="Lui A."/>
            <person name="MacDonald P.J.P."/>
            <person name="Montmayeur A."/>
            <person name="Murphy C."/>
            <person name="Neiman D."/>
            <person name="Pearson M."/>
            <person name="Priest M."/>
            <person name="Roberts A."/>
            <person name="Saif S."/>
            <person name="Shea T."/>
            <person name="Shenoy N."/>
            <person name="Sisk P."/>
            <person name="Stolte C."/>
            <person name="Sykes S."/>
            <person name="Wortman J."/>
            <person name="Nusbaum C."/>
            <person name="Birren B."/>
        </authorList>
    </citation>
    <scope>NUCLEOTIDE SEQUENCE [LARGE SCALE GENOMIC DNA]</scope>
    <source>
        <strain evidence="11 12">ACB7</strain>
    </source>
</reference>
<evidence type="ECO:0000256" key="6">
    <source>
        <dbReference type="ARBA" id="ARBA00023002"/>
    </source>
</evidence>
<dbReference type="Gene3D" id="3.50.50.60">
    <property type="entry name" value="FAD/NAD(P)-binding domain"/>
    <property type="match status" value="2"/>
</dbReference>
<evidence type="ECO:0000259" key="10">
    <source>
        <dbReference type="SMART" id="SM00900"/>
    </source>
</evidence>
<evidence type="ECO:0000256" key="8">
    <source>
        <dbReference type="RuleBase" id="RU366062"/>
    </source>
</evidence>
<dbReference type="PANTHER" id="PTHR43400">
    <property type="entry name" value="FUMARATE REDUCTASE"/>
    <property type="match status" value="1"/>
</dbReference>
<keyword evidence="4 8" id="KW-0285">Flavoprotein</keyword>
<comment type="catalytic activity">
    <reaction evidence="7 8">
        <text>dihydrourocanate + A = urocanate + AH2</text>
        <dbReference type="Rhea" id="RHEA:36059"/>
        <dbReference type="ChEBI" id="CHEBI:13193"/>
        <dbReference type="ChEBI" id="CHEBI:17499"/>
        <dbReference type="ChEBI" id="CHEBI:27247"/>
        <dbReference type="ChEBI" id="CHEBI:72991"/>
        <dbReference type="EC" id="1.3.99.33"/>
    </reaction>
</comment>
<dbReference type="GO" id="GO:0010181">
    <property type="term" value="F:FMN binding"/>
    <property type="evidence" value="ECO:0007669"/>
    <property type="project" value="InterPro"/>
</dbReference>
<dbReference type="Proteomes" id="UP000003527">
    <property type="component" value="Unassembled WGS sequence"/>
</dbReference>
<dbReference type="InterPro" id="IPR050315">
    <property type="entry name" value="FAD-oxidoreductase_2"/>
</dbReference>
<comment type="cofactor">
    <cofactor evidence="8">
        <name>FMN</name>
        <dbReference type="ChEBI" id="CHEBI:58210"/>
    </cofactor>
    <text evidence="8">Binds 1 or 2 FMN covalently per subunit.</text>
</comment>
<evidence type="ECO:0000256" key="7">
    <source>
        <dbReference type="ARBA" id="ARBA00049922"/>
    </source>
</evidence>
<dbReference type="AlphaFoldDB" id="G9WVR2"/>
<keyword evidence="12" id="KW-1185">Reference proteome</keyword>
<dbReference type="GO" id="GO:0033765">
    <property type="term" value="F:steroid dehydrogenase activity, acting on the CH-CH group of donors"/>
    <property type="evidence" value="ECO:0007669"/>
    <property type="project" value="UniProtKB-ARBA"/>
</dbReference>
<dbReference type="HOGENOM" id="CLU_011398_4_0_9"/>
<dbReference type="Gene3D" id="3.90.700.10">
    <property type="entry name" value="Succinate dehydrogenase/fumarate reductase flavoprotein, catalytic domain"/>
    <property type="match status" value="1"/>
</dbReference>
<comment type="similarity">
    <text evidence="1 8">Belongs to the FAD-dependent oxidoreductase 2 family. FRD/SDH subfamily.</text>
</comment>
<dbReference type="PATRIC" id="fig|796944.3.peg.1729"/>
<name>G9WVR2_9FIRM</name>
<dbReference type="InterPro" id="IPR027477">
    <property type="entry name" value="Succ_DH/fumarate_Rdtase_cat_sf"/>
</dbReference>
<accession>G9WVR2</accession>
<feature type="domain" description="FMN-binding" evidence="10">
    <location>
        <begin position="62"/>
        <end position="136"/>
    </location>
</feature>
<evidence type="ECO:0000256" key="5">
    <source>
        <dbReference type="ARBA" id="ARBA00022827"/>
    </source>
</evidence>
<dbReference type="SMART" id="SM00900">
    <property type="entry name" value="FMN_bind"/>
    <property type="match status" value="1"/>
</dbReference>
<dbReference type="FunFam" id="3.90.700.10:FF:000007">
    <property type="entry name" value="NADH-dependent fumarate reductase"/>
    <property type="match status" value="1"/>
</dbReference>
<dbReference type="InterPro" id="IPR036188">
    <property type="entry name" value="FAD/NAD-bd_sf"/>
</dbReference>
<evidence type="ECO:0000313" key="12">
    <source>
        <dbReference type="Proteomes" id="UP000003527"/>
    </source>
</evidence>
<dbReference type="Pfam" id="PF04205">
    <property type="entry name" value="FMN_bind"/>
    <property type="match status" value="1"/>
</dbReference>
<protein>
    <recommendedName>
        <fullName evidence="3 8">Urocanate reductase</fullName>
        <ecNumber evidence="2 8">1.3.99.33</ecNumber>
    </recommendedName>
</protein>
<evidence type="ECO:0000256" key="9">
    <source>
        <dbReference type="SAM" id="Phobius"/>
    </source>
</evidence>
<dbReference type="SUPFAM" id="SSF51905">
    <property type="entry name" value="FAD/NAD(P)-binding domain"/>
    <property type="match status" value="1"/>
</dbReference>
<comment type="cofactor">
    <cofactor evidence="8">
        <name>FAD</name>
        <dbReference type="ChEBI" id="CHEBI:57692"/>
    </cofactor>
    <text evidence="8">Binds 1 FAD per subunit.</text>
</comment>
<gene>
    <name evidence="11" type="ORF">HMPREF9624_00996</name>
</gene>
<dbReference type="GO" id="GO:0016020">
    <property type="term" value="C:membrane"/>
    <property type="evidence" value="ECO:0007669"/>
    <property type="project" value="InterPro"/>
</dbReference>
<keyword evidence="9" id="KW-0472">Membrane</keyword>
<evidence type="ECO:0000256" key="3">
    <source>
        <dbReference type="ARBA" id="ARBA00015872"/>
    </source>
</evidence>
<evidence type="ECO:0000256" key="4">
    <source>
        <dbReference type="ARBA" id="ARBA00022630"/>
    </source>
</evidence>
<dbReference type="Gene3D" id="3.90.1010.20">
    <property type="match status" value="1"/>
</dbReference>
<dbReference type="SUPFAM" id="SSF56425">
    <property type="entry name" value="Succinate dehydrogenase/fumarate reductase flavoprotein, catalytic domain"/>
    <property type="match status" value="1"/>
</dbReference>
<dbReference type="InterPro" id="IPR010960">
    <property type="entry name" value="Flavocytochrome_c"/>
</dbReference>
<evidence type="ECO:0000256" key="2">
    <source>
        <dbReference type="ARBA" id="ARBA00013137"/>
    </source>
</evidence>
<dbReference type="InterPro" id="IPR003953">
    <property type="entry name" value="FAD-dep_OxRdtase_2_FAD-bd"/>
</dbReference>
<keyword evidence="9" id="KW-1133">Transmembrane helix</keyword>
<evidence type="ECO:0000313" key="11">
    <source>
        <dbReference type="EMBL" id="EHL11663.1"/>
    </source>
</evidence>
<keyword evidence="5 8" id="KW-0274">FAD</keyword>